<accession>A0A6M0IHM6</accession>
<feature type="transmembrane region" description="Helical" evidence="1">
    <location>
        <begin position="43"/>
        <end position="68"/>
    </location>
</feature>
<dbReference type="RefSeq" id="WP_164038414.1">
    <property type="nucleotide sequence ID" value="NZ_JAAGNZ010000001.1"/>
</dbReference>
<evidence type="ECO:0000256" key="1">
    <source>
        <dbReference type="SAM" id="Phobius"/>
    </source>
</evidence>
<keyword evidence="1" id="KW-0812">Transmembrane</keyword>
<proteinExistence type="predicted"/>
<dbReference type="AlphaFoldDB" id="A0A6M0IHM6"/>
<sequence length="108" mass="11745">MGAVRRKISKDFDIDNLPVTERIVELSRELTSLGFIKRAIATLLSFLLALPKPSLIGAFGIAMLAYTYNPTDDYLRYGAIIGSIVGLIFGAINQLSSSGKPSKQQPDN</sequence>
<comment type="caution">
    <text evidence="2">The sequence shown here is derived from an EMBL/GenBank/DDBJ whole genome shotgun (WGS) entry which is preliminary data.</text>
</comment>
<reference evidence="2 3" key="1">
    <citation type="submission" date="2020-02" db="EMBL/GenBank/DDBJ databases">
        <title>Draft genome sequence of two Spirosoma agri KCTC 52727 and Spirosoma terrae KCTC 52035.</title>
        <authorList>
            <person name="Rojas J."/>
            <person name="Ambika Manirajan B."/>
            <person name="Ratering S."/>
            <person name="Suarez C."/>
            <person name="Schnell S."/>
        </authorList>
    </citation>
    <scope>NUCLEOTIDE SEQUENCE [LARGE SCALE GENOMIC DNA]</scope>
    <source>
        <strain evidence="2 3">KCTC 52727</strain>
    </source>
</reference>
<evidence type="ECO:0000313" key="2">
    <source>
        <dbReference type="EMBL" id="NEU67779.1"/>
    </source>
</evidence>
<name>A0A6M0IHM6_9BACT</name>
<feature type="transmembrane region" description="Helical" evidence="1">
    <location>
        <begin position="74"/>
        <end position="95"/>
    </location>
</feature>
<dbReference type="EMBL" id="JAAGNZ010000001">
    <property type="protein sequence ID" value="NEU67779.1"/>
    <property type="molecule type" value="Genomic_DNA"/>
</dbReference>
<protein>
    <submittedName>
        <fullName evidence="2">Uncharacterized protein</fullName>
    </submittedName>
</protein>
<evidence type="ECO:0000313" key="3">
    <source>
        <dbReference type="Proteomes" id="UP000477386"/>
    </source>
</evidence>
<dbReference type="Proteomes" id="UP000477386">
    <property type="component" value="Unassembled WGS sequence"/>
</dbReference>
<keyword evidence="3" id="KW-1185">Reference proteome</keyword>
<organism evidence="2 3">
    <name type="scientific">Spirosoma agri</name>
    <dbReference type="NCBI Taxonomy" id="1987381"/>
    <lineage>
        <taxon>Bacteria</taxon>
        <taxon>Pseudomonadati</taxon>
        <taxon>Bacteroidota</taxon>
        <taxon>Cytophagia</taxon>
        <taxon>Cytophagales</taxon>
        <taxon>Cytophagaceae</taxon>
        <taxon>Spirosoma</taxon>
    </lineage>
</organism>
<gene>
    <name evidence="2" type="ORF">GK091_12890</name>
</gene>
<keyword evidence="1" id="KW-0472">Membrane</keyword>
<keyword evidence="1" id="KW-1133">Transmembrane helix</keyword>